<organism evidence="1 2">
    <name type="scientific">Stecheria intestinalis</name>
    <dbReference type="NCBI Taxonomy" id="2606630"/>
    <lineage>
        <taxon>Bacteria</taxon>
        <taxon>Bacillati</taxon>
        <taxon>Bacillota</taxon>
        <taxon>Erysipelotrichia</taxon>
        <taxon>Erysipelotrichales</taxon>
        <taxon>Erysipelotrichaceae</taxon>
        <taxon>Stecheria</taxon>
    </lineage>
</organism>
<dbReference type="AlphaFoldDB" id="A0A7X2NS23"/>
<name>A0A7X2NS23_9FIRM</name>
<evidence type="ECO:0000313" key="1">
    <source>
        <dbReference type="EMBL" id="MSS58526.1"/>
    </source>
</evidence>
<dbReference type="Proteomes" id="UP000461880">
    <property type="component" value="Unassembled WGS sequence"/>
</dbReference>
<keyword evidence="2" id="KW-1185">Reference proteome</keyword>
<protein>
    <submittedName>
        <fullName evidence="1">Alpha/beta hydrolase</fullName>
    </submittedName>
</protein>
<evidence type="ECO:0000313" key="2">
    <source>
        <dbReference type="Proteomes" id="UP000461880"/>
    </source>
</evidence>
<comment type="caution">
    <text evidence="1">The sequence shown here is derived from an EMBL/GenBank/DDBJ whole genome shotgun (WGS) entry which is preliminary data.</text>
</comment>
<accession>A0A7X2NS23</accession>
<dbReference type="GO" id="GO:0016787">
    <property type="term" value="F:hydrolase activity"/>
    <property type="evidence" value="ECO:0007669"/>
    <property type="project" value="UniProtKB-KW"/>
</dbReference>
<dbReference type="RefSeq" id="WP_105302382.1">
    <property type="nucleotide sequence ID" value="NZ_JAQXPC010000075.1"/>
</dbReference>
<sequence>MNAFNPGRRVLAVLIGEEDIHRISTALPEISILQIPVSEKDWNDHLSPWPAEKVFRKGTDFSGHADSFLKDQVEPVLLEAQKDYSQIFLCGYSLAGLFALYASARIEGIDGVMSASGSLWYPGFTEFLKQNPSHAEFFYLSIGNAEKNSRSPILSTVEEKTIETKEILESQNRHVFYELREGGHFSDPCPRIIRGIEKLEGMCYDNPRIL</sequence>
<keyword evidence="1" id="KW-0378">Hydrolase</keyword>
<proteinExistence type="predicted"/>
<reference evidence="1 2" key="1">
    <citation type="submission" date="2019-08" db="EMBL/GenBank/DDBJ databases">
        <title>In-depth cultivation of the pig gut microbiome towards novel bacterial diversity and tailored functional studies.</title>
        <authorList>
            <person name="Wylensek D."/>
            <person name="Hitch T.C.A."/>
            <person name="Clavel T."/>
        </authorList>
    </citation>
    <scope>NUCLEOTIDE SEQUENCE [LARGE SCALE GENOMIC DNA]</scope>
    <source>
        <strain evidence="1 2">Oil+RF-744-GAM-WT-6</strain>
    </source>
</reference>
<gene>
    <name evidence="1" type="ORF">FYJ51_06365</name>
</gene>
<dbReference type="EMBL" id="VUMN01000012">
    <property type="protein sequence ID" value="MSS58526.1"/>
    <property type="molecule type" value="Genomic_DNA"/>
</dbReference>
<dbReference type="Gene3D" id="3.40.50.1820">
    <property type="entry name" value="alpha/beta hydrolase"/>
    <property type="match status" value="1"/>
</dbReference>
<dbReference type="InterPro" id="IPR029058">
    <property type="entry name" value="AB_hydrolase_fold"/>
</dbReference>
<dbReference type="SUPFAM" id="SSF53474">
    <property type="entry name" value="alpha/beta-Hydrolases"/>
    <property type="match status" value="1"/>
</dbReference>